<feature type="chain" id="PRO_5021369388" description="Secreted protein" evidence="1">
    <location>
        <begin position="20"/>
        <end position="95"/>
    </location>
</feature>
<keyword evidence="3" id="KW-1185">Reference proteome</keyword>
<gene>
    <name evidence="2" type="ORF">AVEN_253515_1</name>
</gene>
<reference evidence="2 3" key="1">
    <citation type="journal article" date="2019" name="Sci. Rep.">
        <title>Orb-weaving spider Araneus ventricosus genome elucidates the spidroin gene catalogue.</title>
        <authorList>
            <person name="Kono N."/>
            <person name="Nakamura H."/>
            <person name="Ohtoshi R."/>
            <person name="Moran D.A.P."/>
            <person name="Shinohara A."/>
            <person name="Yoshida Y."/>
            <person name="Fujiwara M."/>
            <person name="Mori M."/>
            <person name="Tomita M."/>
            <person name="Arakawa K."/>
        </authorList>
    </citation>
    <scope>NUCLEOTIDE SEQUENCE [LARGE SCALE GENOMIC DNA]</scope>
</reference>
<evidence type="ECO:0000313" key="2">
    <source>
        <dbReference type="EMBL" id="GBL95182.1"/>
    </source>
</evidence>
<feature type="signal peptide" evidence="1">
    <location>
        <begin position="1"/>
        <end position="19"/>
    </location>
</feature>
<proteinExistence type="predicted"/>
<dbReference type="Proteomes" id="UP000499080">
    <property type="component" value="Unassembled WGS sequence"/>
</dbReference>
<evidence type="ECO:0000256" key="1">
    <source>
        <dbReference type="SAM" id="SignalP"/>
    </source>
</evidence>
<protein>
    <recommendedName>
        <fullName evidence="4">Secreted protein</fullName>
    </recommendedName>
</protein>
<organism evidence="2 3">
    <name type="scientific">Araneus ventricosus</name>
    <name type="common">Orbweaver spider</name>
    <name type="synonym">Epeira ventricosa</name>
    <dbReference type="NCBI Taxonomy" id="182803"/>
    <lineage>
        <taxon>Eukaryota</taxon>
        <taxon>Metazoa</taxon>
        <taxon>Ecdysozoa</taxon>
        <taxon>Arthropoda</taxon>
        <taxon>Chelicerata</taxon>
        <taxon>Arachnida</taxon>
        <taxon>Araneae</taxon>
        <taxon>Araneomorphae</taxon>
        <taxon>Entelegynae</taxon>
        <taxon>Araneoidea</taxon>
        <taxon>Araneidae</taxon>
        <taxon>Araneus</taxon>
    </lineage>
</organism>
<sequence length="95" mass="10666">MSARCHCIGLFLFLRGTICPSLRLGCLHFEAHSGTPGSTCSKICLSGPVQGVTLKTKRQQQYFSQERIIMRIQTKTVQKLRDESQLDQLRGDIVV</sequence>
<name>A0A4Y2BSJ4_ARAVE</name>
<accession>A0A4Y2BSJ4</accession>
<keyword evidence="1" id="KW-0732">Signal</keyword>
<dbReference type="EMBL" id="BGPR01000109">
    <property type="protein sequence ID" value="GBL95182.1"/>
    <property type="molecule type" value="Genomic_DNA"/>
</dbReference>
<evidence type="ECO:0008006" key="4">
    <source>
        <dbReference type="Google" id="ProtNLM"/>
    </source>
</evidence>
<evidence type="ECO:0000313" key="3">
    <source>
        <dbReference type="Proteomes" id="UP000499080"/>
    </source>
</evidence>
<dbReference type="AlphaFoldDB" id="A0A4Y2BSJ4"/>
<comment type="caution">
    <text evidence="2">The sequence shown here is derived from an EMBL/GenBank/DDBJ whole genome shotgun (WGS) entry which is preliminary data.</text>
</comment>